<dbReference type="Gene3D" id="3.40.50.1820">
    <property type="entry name" value="alpha/beta hydrolase"/>
    <property type="match status" value="1"/>
</dbReference>
<comment type="caution">
    <text evidence="2">The sequence shown here is derived from an EMBL/GenBank/DDBJ whole genome shotgun (WGS) entry which is preliminary data.</text>
</comment>
<accession>A0A923KIR7</accession>
<name>A0A923KIR7_9BURK</name>
<dbReference type="SUPFAM" id="SSF53474">
    <property type="entry name" value="alpha/beta-Hydrolases"/>
    <property type="match status" value="1"/>
</dbReference>
<evidence type="ECO:0000313" key="3">
    <source>
        <dbReference type="Proteomes" id="UP000634011"/>
    </source>
</evidence>
<sequence length="325" mass="36063">MLMMKKDKVLYLYLYLYRVVSLILLLLVSMPGVAGGLSPMTMNFDDGGSAIYYSFDKSITSPGDVVGPIKNLIFVIAGSGCGSMGRFLPEYFTGLEGESGRTRIFVLQKRFIAEMADGQKCSDDFVRADHISQWHVDQLKFIRARLAEIDVATGRVVLLGISEGAELVPLIAADLPQVTHMALLSHSGMNAGRVYHALAADYPHMARGWQELQTVLASRPADPDGVSIHSRSWRYWKEILDLPETESLLASKLPILLGAGGADRLIPAHSLDQLRHQFIEAGNDHLRILQYPLADHGLMGPTHNYLPDFMWQLDLWLSESKTLTP</sequence>
<gene>
    <name evidence="2" type="ORF">H8K32_13535</name>
</gene>
<dbReference type="RefSeq" id="WP_186913070.1">
    <property type="nucleotide sequence ID" value="NZ_JACOFV010000012.1"/>
</dbReference>
<keyword evidence="3" id="KW-1185">Reference proteome</keyword>
<feature type="domain" description="BAAT/Acyl-CoA thioester hydrolase C-terminal" evidence="1">
    <location>
        <begin position="151"/>
        <end position="301"/>
    </location>
</feature>
<dbReference type="Pfam" id="PF08840">
    <property type="entry name" value="BAAT_C"/>
    <property type="match status" value="1"/>
</dbReference>
<dbReference type="InterPro" id="IPR014940">
    <property type="entry name" value="BAAT_C"/>
</dbReference>
<evidence type="ECO:0000313" key="2">
    <source>
        <dbReference type="EMBL" id="MBC3863127.1"/>
    </source>
</evidence>
<reference evidence="2" key="1">
    <citation type="submission" date="2020-08" db="EMBL/GenBank/DDBJ databases">
        <title>Novel species isolated from subtropical streams in China.</title>
        <authorList>
            <person name="Lu H."/>
        </authorList>
    </citation>
    <scope>NUCLEOTIDE SEQUENCE</scope>
    <source>
        <strain evidence="2">KACC 12607</strain>
    </source>
</reference>
<dbReference type="Proteomes" id="UP000634011">
    <property type="component" value="Unassembled WGS sequence"/>
</dbReference>
<organism evidence="2 3">
    <name type="scientific">Undibacterium jejuense</name>
    <dbReference type="NCBI Taxonomy" id="1344949"/>
    <lineage>
        <taxon>Bacteria</taxon>
        <taxon>Pseudomonadati</taxon>
        <taxon>Pseudomonadota</taxon>
        <taxon>Betaproteobacteria</taxon>
        <taxon>Burkholderiales</taxon>
        <taxon>Oxalobacteraceae</taxon>
        <taxon>Undibacterium</taxon>
    </lineage>
</organism>
<dbReference type="AlphaFoldDB" id="A0A923KIR7"/>
<dbReference type="InterPro" id="IPR029058">
    <property type="entry name" value="AB_hydrolase_fold"/>
</dbReference>
<evidence type="ECO:0000259" key="1">
    <source>
        <dbReference type="Pfam" id="PF08840"/>
    </source>
</evidence>
<proteinExistence type="predicted"/>
<dbReference type="EMBL" id="JACOFV010000012">
    <property type="protein sequence ID" value="MBC3863127.1"/>
    <property type="molecule type" value="Genomic_DNA"/>
</dbReference>
<protein>
    <recommendedName>
        <fullName evidence="1">BAAT/Acyl-CoA thioester hydrolase C-terminal domain-containing protein</fullName>
    </recommendedName>
</protein>